<comment type="similarity">
    <text evidence="1">Belongs to the LysR transcriptional regulatory family.</text>
</comment>
<comment type="caution">
    <text evidence="6">The sequence shown here is derived from an EMBL/GenBank/DDBJ whole genome shotgun (WGS) entry which is preliminary data.</text>
</comment>
<keyword evidence="7" id="KW-1185">Reference proteome</keyword>
<evidence type="ECO:0000256" key="2">
    <source>
        <dbReference type="ARBA" id="ARBA00023015"/>
    </source>
</evidence>
<dbReference type="PRINTS" id="PR00039">
    <property type="entry name" value="HTHLYSR"/>
</dbReference>
<evidence type="ECO:0000256" key="3">
    <source>
        <dbReference type="ARBA" id="ARBA00023125"/>
    </source>
</evidence>
<keyword evidence="2" id="KW-0805">Transcription regulation</keyword>
<dbReference type="GO" id="GO:0003677">
    <property type="term" value="F:DNA binding"/>
    <property type="evidence" value="ECO:0007669"/>
    <property type="project" value="UniProtKB-KW"/>
</dbReference>
<feature type="domain" description="HTH lysR-type" evidence="5">
    <location>
        <begin position="3"/>
        <end position="60"/>
    </location>
</feature>
<evidence type="ECO:0000313" key="6">
    <source>
        <dbReference type="EMBL" id="MBI1492225.1"/>
    </source>
</evidence>
<dbReference type="PANTHER" id="PTHR30579:SF3">
    <property type="entry name" value="TRANSCRIPTIONAL REGULATORY PROTEIN"/>
    <property type="match status" value="1"/>
</dbReference>
<dbReference type="InterPro" id="IPR036388">
    <property type="entry name" value="WH-like_DNA-bd_sf"/>
</dbReference>
<dbReference type="InterPro" id="IPR050176">
    <property type="entry name" value="LTTR"/>
</dbReference>
<keyword evidence="4" id="KW-0804">Transcription</keyword>
<dbReference type="SUPFAM" id="SSF46785">
    <property type="entry name" value="Winged helix' DNA-binding domain"/>
    <property type="match status" value="1"/>
</dbReference>
<accession>A0A8J7J320</accession>
<name>A0A8J7J320_9RHOB</name>
<evidence type="ECO:0000259" key="5">
    <source>
        <dbReference type="PROSITE" id="PS50931"/>
    </source>
</evidence>
<dbReference type="InterPro" id="IPR036390">
    <property type="entry name" value="WH_DNA-bd_sf"/>
</dbReference>
<dbReference type="InterPro" id="IPR000847">
    <property type="entry name" value="LysR_HTH_N"/>
</dbReference>
<proteinExistence type="inferred from homology"/>
<evidence type="ECO:0000256" key="1">
    <source>
        <dbReference type="ARBA" id="ARBA00009437"/>
    </source>
</evidence>
<keyword evidence="3" id="KW-0238">DNA-binding</keyword>
<dbReference type="Gene3D" id="1.10.10.10">
    <property type="entry name" value="Winged helix-like DNA-binding domain superfamily/Winged helix DNA-binding domain"/>
    <property type="match status" value="1"/>
</dbReference>
<dbReference type="Pfam" id="PF00126">
    <property type="entry name" value="HTH_1"/>
    <property type="match status" value="1"/>
</dbReference>
<dbReference type="Proteomes" id="UP000640583">
    <property type="component" value="Unassembled WGS sequence"/>
</dbReference>
<dbReference type="PROSITE" id="PS50931">
    <property type="entry name" value="HTH_LYSR"/>
    <property type="match status" value="1"/>
</dbReference>
<evidence type="ECO:0000256" key="4">
    <source>
        <dbReference type="ARBA" id="ARBA00023163"/>
    </source>
</evidence>
<reference evidence="6" key="1">
    <citation type="submission" date="2020-10" db="EMBL/GenBank/DDBJ databases">
        <title>Paenihalocynthiibacter styelae gen. nov., sp. nov., isolated from stalked sea squirt Styela clava.</title>
        <authorList>
            <person name="Kim Y.-O."/>
            <person name="Yoon J.-H."/>
        </authorList>
    </citation>
    <scope>NUCLEOTIDE SEQUENCE</scope>
    <source>
        <strain evidence="6">MYP1-1</strain>
    </source>
</reference>
<dbReference type="Pfam" id="PF03466">
    <property type="entry name" value="LysR_substrate"/>
    <property type="match status" value="1"/>
</dbReference>
<dbReference type="AlphaFoldDB" id="A0A8J7J320"/>
<dbReference type="GO" id="GO:0003700">
    <property type="term" value="F:DNA-binding transcription factor activity"/>
    <property type="evidence" value="ECO:0007669"/>
    <property type="project" value="InterPro"/>
</dbReference>
<protein>
    <submittedName>
        <fullName evidence="6">LysR family transcriptional regulator</fullName>
    </submittedName>
</protein>
<dbReference type="RefSeq" id="WP_228847174.1">
    <property type="nucleotide sequence ID" value="NZ_JADCKQ010000001.1"/>
</dbReference>
<dbReference type="PANTHER" id="PTHR30579">
    <property type="entry name" value="TRANSCRIPTIONAL REGULATOR"/>
    <property type="match status" value="1"/>
</dbReference>
<organism evidence="6 7">
    <name type="scientific">Halocynthiibacter styelae</name>
    <dbReference type="NCBI Taxonomy" id="2761955"/>
    <lineage>
        <taxon>Bacteria</taxon>
        <taxon>Pseudomonadati</taxon>
        <taxon>Pseudomonadota</taxon>
        <taxon>Alphaproteobacteria</taxon>
        <taxon>Rhodobacterales</taxon>
        <taxon>Paracoccaceae</taxon>
        <taxon>Halocynthiibacter</taxon>
    </lineage>
</organism>
<gene>
    <name evidence="6" type="ORF">H1D41_01095</name>
</gene>
<dbReference type="EMBL" id="JADCKQ010000001">
    <property type="protein sequence ID" value="MBI1492225.1"/>
    <property type="molecule type" value="Genomic_DNA"/>
</dbReference>
<dbReference type="SUPFAM" id="SSF53850">
    <property type="entry name" value="Periplasmic binding protein-like II"/>
    <property type="match status" value="1"/>
</dbReference>
<dbReference type="InterPro" id="IPR005119">
    <property type="entry name" value="LysR_subst-bd"/>
</dbReference>
<evidence type="ECO:0000313" key="7">
    <source>
        <dbReference type="Proteomes" id="UP000640583"/>
    </source>
</evidence>
<sequence length="296" mass="32951">MHPDWSHLKIVLAIHRAGNLTAAARLLHMDQTTVGRRLSALEAQLGATLFVRSKNGFSVTRQGELVTTHALAIEKTVSQMQNDLISDDEGVTGILRLQGNVWMLERLAETEVHTLLADHSQLELRLSGRLPPASLSGEATISLWFDAPAVHSGFTTPLCSVPYGVFESITSPPAPDRWVMFKDDEVTGPSIAHEIRRRIGPDRTVRMTATDASLLHGAIRNGVGRGILPWCLAREDPELHCLSGDRPEVERQLFAHLHPDTVDTKRVQLVLNWLRRVLPPLLMSRDAAEHTRPKWK</sequence>